<dbReference type="AlphaFoldDB" id="A0A645G972"/>
<dbReference type="InterPro" id="IPR042101">
    <property type="entry name" value="SRP54_N_sf"/>
</dbReference>
<dbReference type="Gene3D" id="3.40.50.300">
    <property type="entry name" value="P-loop containing nucleotide triphosphate hydrolases"/>
    <property type="match status" value="1"/>
</dbReference>
<keyword evidence="2" id="KW-0547">Nucleotide-binding</keyword>
<evidence type="ECO:0000256" key="5">
    <source>
        <dbReference type="ARBA" id="ARBA00023170"/>
    </source>
</evidence>
<comment type="similarity">
    <text evidence="1">Belongs to the GTP-binding SRP family.</text>
</comment>
<evidence type="ECO:0000256" key="2">
    <source>
        <dbReference type="ARBA" id="ARBA00022741"/>
    </source>
</evidence>
<reference evidence="8" key="1">
    <citation type="submission" date="2019-08" db="EMBL/GenBank/DDBJ databases">
        <authorList>
            <person name="Kucharzyk K."/>
            <person name="Murdoch R.W."/>
            <person name="Higgins S."/>
            <person name="Loffler F."/>
        </authorList>
    </citation>
    <scope>NUCLEOTIDE SEQUENCE</scope>
</reference>
<dbReference type="GO" id="GO:0003924">
    <property type="term" value="F:GTPase activity"/>
    <property type="evidence" value="ECO:0007669"/>
    <property type="project" value="TreeGrafter"/>
</dbReference>
<feature type="domain" description="SRP54-type proteins GTP-binding" evidence="7">
    <location>
        <begin position="99"/>
        <end position="112"/>
    </location>
</feature>
<dbReference type="Gene3D" id="1.20.120.140">
    <property type="entry name" value="Signal recognition particle SRP54, nucleotide-binding domain"/>
    <property type="match status" value="1"/>
</dbReference>
<dbReference type="InterPro" id="IPR000897">
    <property type="entry name" value="SRP54_GTPase_dom"/>
</dbReference>
<evidence type="ECO:0000256" key="6">
    <source>
        <dbReference type="ARBA" id="ARBA00029433"/>
    </source>
</evidence>
<dbReference type="GO" id="GO:0005886">
    <property type="term" value="C:plasma membrane"/>
    <property type="evidence" value="ECO:0007669"/>
    <property type="project" value="TreeGrafter"/>
</dbReference>
<evidence type="ECO:0000313" key="8">
    <source>
        <dbReference type="EMBL" id="MPN23461.1"/>
    </source>
</evidence>
<dbReference type="Pfam" id="PF00448">
    <property type="entry name" value="SRP54"/>
    <property type="match status" value="1"/>
</dbReference>
<comment type="caution">
    <text evidence="8">The sequence shown here is derived from an EMBL/GenBank/DDBJ whole genome shotgun (WGS) entry which is preliminary data.</text>
</comment>
<evidence type="ECO:0000259" key="7">
    <source>
        <dbReference type="PROSITE" id="PS00300"/>
    </source>
</evidence>
<dbReference type="PANTHER" id="PTHR43134">
    <property type="entry name" value="SIGNAL RECOGNITION PARTICLE RECEPTOR SUBUNIT ALPHA"/>
    <property type="match status" value="1"/>
</dbReference>
<dbReference type="GO" id="GO:0005047">
    <property type="term" value="F:signal recognition particle binding"/>
    <property type="evidence" value="ECO:0007669"/>
    <property type="project" value="TreeGrafter"/>
</dbReference>
<evidence type="ECO:0000256" key="4">
    <source>
        <dbReference type="ARBA" id="ARBA00023136"/>
    </source>
</evidence>
<proteinExistence type="inferred from homology"/>
<name>A0A645G972_9ZZZZ</name>
<evidence type="ECO:0000256" key="1">
    <source>
        <dbReference type="ARBA" id="ARBA00008531"/>
    </source>
</evidence>
<keyword evidence="3" id="KW-0342">GTP-binding</keyword>
<gene>
    <name evidence="8" type="primary">ftsY_52</name>
    <name evidence="8" type="ORF">SDC9_170849</name>
</gene>
<organism evidence="8">
    <name type="scientific">bioreactor metagenome</name>
    <dbReference type="NCBI Taxonomy" id="1076179"/>
    <lineage>
        <taxon>unclassified sequences</taxon>
        <taxon>metagenomes</taxon>
        <taxon>ecological metagenomes</taxon>
    </lineage>
</organism>
<dbReference type="PANTHER" id="PTHR43134:SF1">
    <property type="entry name" value="SIGNAL RECOGNITION PARTICLE RECEPTOR SUBUNIT ALPHA"/>
    <property type="match status" value="1"/>
</dbReference>
<dbReference type="PROSITE" id="PS00300">
    <property type="entry name" value="SRP54"/>
    <property type="match status" value="1"/>
</dbReference>
<dbReference type="GO" id="GO:0006614">
    <property type="term" value="P:SRP-dependent cotranslational protein targeting to membrane"/>
    <property type="evidence" value="ECO:0007669"/>
    <property type="project" value="InterPro"/>
</dbReference>
<keyword evidence="4" id="KW-0472">Membrane</keyword>
<accession>A0A645G972</accession>
<dbReference type="SMART" id="SM00962">
    <property type="entry name" value="SRP54"/>
    <property type="match status" value="1"/>
</dbReference>
<evidence type="ECO:0000256" key="3">
    <source>
        <dbReference type="ARBA" id="ARBA00023134"/>
    </source>
</evidence>
<comment type="subcellular location">
    <subcellularLocation>
        <location evidence="6">Endomembrane system</location>
        <topology evidence="6">Peripheral membrane protein</topology>
        <orientation evidence="6">Cytoplasmic side</orientation>
    </subcellularLocation>
</comment>
<protein>
    <submittedName>
        <fullName evidence="8">Signal recognition particle receptor FtsY</fullName>
    </submittedName>
</protein>
<dbReference type="GO" id="GO:0012505">
    <property type="term" value="C:endomembrane system"/>
    <property type="evidence" value="ECO:0007669"/>
    <property type="project" value="UniProtKB-SubCell"/>
</dbReference>
<sequence>MAAKAGNYDVIIADTAGRLHTKSNLMEELAKVYRIVKREIPEGPAEALIVLDAVTGQNGFMQAETFSKVMPVTGVVLTKFDNTSKGGIILAIAEKLRMPIRYVGLGEGVDDLQIFDPKTFIETLLDIENND</sequence>
<dbReference type="EMBL" id="VSSQ01071979">
    <property type="protein sequence ID" value="MPN23461.1"/>
    <property type="molecule type" value="Genomic_DNA"/>
</dbReference>
<dbReference type="InterPro" id="IPR027417">
    <property type="entry name" value="P-loop_NTPase"/>
</dbReference>
<dbReference type="SUPFAM" id="SSF52540">
    <property type="entry name" value="P-loop containing nucleoside triphosphate hydrolases"/>
    <property type="match status" value="1"/>
</dbReference>
<keyword evidence="5 8" id="KW-0675">Receptor</keyword>
<dbReference type="GO" id="GO:0005525">
    <property type="term" value="F:GTP binding"/>
    <property type="evidence" value="ECO:0007669"/>
    <property type="project" value="UniProtKB-KW"/>
</dbReference>